<sequence>MTIPPPHNPFPVSVLPPSIKLSSLDPGVEKTTHLVTWRRRPVTETQLGRARSPMSMSGGRWTRRVVDDLMRGRGRGGWASGVAEIAGVVGVVGVMGVAGVAEGKADEGQGKQLRTGSTEEQRCARSLGRGCKVWVGGEGGTTGELGTGEGRRLVEA</sequence>
<proteinExistence type="predicted"/>
<dbReference type="Proteomes" id="UP001497516">
    <property type="component" value="Chromosome 3"/>
</dbReference>
<evidence type="ECO:0000313" key="1">
    <source>
        <dbReference type="EMBL" id="CAL1377521.1"/>
    </source>
</evidence>
<name>A0AAV2DUZ8_9ROSI</name>
<keyword evidence="2" id="KW-1185">Reference proteome</keyword>
<dbReference type="AlphaFoldDB" id="A0AAV2DUZ8"/>
<reference evidence="1 2" key="1">
    <citation type="submission" date="2024-04" db="EMBL/GenBank/DDBJ databases">
        <authorList>
            <person name="Fracassetti M."/>
        </authorList>
    </citation>
    <scope>NUCLEOTIDE SEQUENCE [LARGE SCALE GENOMIC DNA]</scope>
</reference>
<evidence type="ECO:0000313" key="2">
    <source>
        <dbReference type="Proteomes" id="UP001497516"/>
    </source>
</evidence>
<organism evidence="1 2">
    <name type="scientific">Linum trigynum</name>
    <dbReference type="NCBI Taxonomy" id="586398"/>
    <lineage>
        <taxon>Eukaryota</taxon>
        <taxon>Viridiplantae</taxon>
        <taxon>Streptophyta</taxon>
        <taxon>Embryophyta</taxon>
        <taxon>Tracheophyta</taxon>
        <taxon>Spermatophyta</taxon>
        <taxon>Magnoliopsida</taxon>
        <taxon>eudicotyledons</taxon>
        <taxon>Gunneridae</taxon>
        <taxon>Pentapetalae</taxon>
        <taxon>rosids</taxon>
        <taxon>fabids</taxon>
        <taxon>Malpighiales</taxon>
        <taxon>Linaceae</taxon>
        <taxon>Linum</taxon>
    </lineage>
</organism>
<accession>A0AAV2DUZ8</accession>
<dbReference type="EMBL" id="OZ034816">
    <property type="protein sequence ID" value="CAL1377521.1"/>
    <property type="molecule type" value="Genomic_DNA"/>
</dbReference>
<protein>
    <submittedName>
        <fullName evidence="1">Uncharacterized protein</fullName>
    </submittedName>
</protein>
<gene>
    <name evidence="1" type="ORF">LTRI10_LOCUS19168</name>
</gene>